<organism evidence="4 5">
    <name type="scientific">Necator americanus</name>
    <name type="common">Human hookworm</name>
    <dbReference type="NCBI Taxonomy" id="51031"/>
    <lineage>
        <taxon>Eukaryota</taxon>
        <taxon>Metazoa</taxon>
        <taxon>Ecdysozoa</taxon>
        <taxon>Nematoda</taxon>
        <taxon>Chromadorea</taxon>
        <taxon>Rhabditida</taxon>
        <taxon>Rhabditina</taxon>
        <taxon>Rhabditomorpha</taxon>
        <taxon>Strongyloidea</taxon>
        <taxon>Ancylostomatidae</taxon>
        <taxon>Bunostominae</taxon>
        <taxon>Necator</taxon>
    </lineage>
</organism>
<name>A0ABR1DRT4_NECAM</name>
<feature type="compositionally biased region" description="Acidic residues" evidence="1">
    <location>
        <begin position="624"/>
        <end position="646"/>
    </location>
</feature>
<dbReference type="InterPro" id="IPR018244">
    <property type="entry name" value="Allrgn_V5/Tpx1_CS"/>
</dbReference>
<keyword evidence="5" id="KW-1185">Reference proteome</keyword>
<dbReference type="Gene3D" id="3.40.33.10">
    <property type="entry name" value="CAP"/>
    <property type="match status" value="2"/>
</dbReference>
<dbReference type="InterPro" id="IPR014044">
    <property type="entry name" value="CAP_dom"/>
</dbReference>
<dbReference type="PRINTS" id="PR00837">
    <property type="entry name" value="V5TPXLIKE"/>
</dbReference>
<dbReference type="PANTHER" id="PTHR10334">
    <property type="entry name" value="CYSTEINE-RICH SECRETORY PROTEIN-RELATED"/>
    <property type="match status" value="1"/>
</dbReference>
<dbReference type="CDD" id="cd05380">
    <property type="entry name" value="CAP_euk"/>
    <property type="match status" value="2"/>
</dbReference>
<dbReference type="InterPro" id="IPR001283">
    <property type="entry name" value="CRISP-related"/>
</dbReference>
<accession>A0ABR1DRT4</accession>
<evidence type="ECO:0000256" key="1">
    <source>
        <dbReference type="SAM" id="MobiDB-lite"/>
    </source>
</evidence>
<feature type="signal peptide" evidence="2">
    <location>
        <begin position="1"/>
        <end position="22"/>
    </location>
</feature>
<comment type="caution">
    <text evidence="4">The sequence shown here is derived from an EMBL/GenBank/DDBJ whole genome shotgun (WGS) entry which is preliminary data.</text>
</comment>
<protein>
    <recommendedName>
        <fullName evidence="3">SCP domain-containing protein</fullName>
    </recommendedName>
</protein>
<dbReference type="InterPro" id="IPR035940">
    <property type="entry name" value="CAP_sf"/>
</dbReference>
<evidence type="ECO:0000259" key="3">
    <source>
        <dbReference type="SMART" id="SM00198"/>
    </source>
</evidence>
<evidence type="ECO:0000313" key="5">
    <source>
        <dbReference type="Proteomes" id="UP001303046"/>
    </source>
</evidence>
<feature type="domain" description="SCP" evidence="3">
    <location>
        <begin position="39"/>
        <end position="190"/>
    </location>
</feature>
<dbReference type="SMART" id="SM00198">
    <property type="entry name" value="SCP"/>
    <property type="match status" value="2"/>
</dbReference>
<dbReference type="EMBL" id="JAVFWL010000005">
    <property type="protein sequence ID" value="KAK6753147.1"/>
    <property type="molecule type" value="Genomic_DNA"/>
</dbReference>
<evidence type="ECO:0000256" key="2">
    <source>
        <dbReference type="SAM" id="SignalP"/>
    </source>
</evidence>
<dbReference type="InterPro" id="IPR002413">
    <property type="entry name" value="V5_allergen-like"/>
</dbReference>
<dbReference type="PRINTS" id="PR00838">
    <property type="entry name" value="V5ALLERGEN"/>
</dbReference>
<dbReference type="SUPFAM" id="SSF55797">
    <property type="entry name" value="PR-1-like"/>
    <property type="match status" value="2"/>
</dbReference>
<dbReference type="PROSITE" id="PS01009">
    <property type="entry name" value="CRISP_1"/>
    <property type="match status" value="1"/>
</dbReference>
<reference evidence="4 5" key="1">
    <citation type="submission" date="2023-08" db="EMBL/GenBank/DDBJ databases">
        <title>A Necator americanus chromosomal reference genome.</title>
        <authorList>
            <person name="Ilik V."/>
            <person name="Petrzelkova K.J."/>
            <person name="Pardy F."/>
            <person name="Fuh T."/>
            <person name="Niatou-Singa F.S."/>
            <person name="Gouil Q."/>
            <person name="Baker L."/>
            <person name="Ritchie M.E."/>
            <person name="Jex A.R."/>
            <person name="Gazzola D."/>
            <person name="Li H."/>
            <person name="Toshio Fujiwara R."/>
            <person name="Zhan B."/>
            <person name="Aroian R.V."/>
            <person name="Pafco B."/>
            <person name="Schwarz E.M."/>
        </authorList>
    </citation>
    <scope>NUCLEOTIDE SEQUENCE [LARGE SCALE GENOMIC DNA]</scope>
    <source>
        <strain evidence="4 5">Aroian</strain>
        <tissue evidence="4">Whole animal</tissue>
    </source>
</reference>
<sequence>MVPSSVLLVLVVTFSLSSTALCRQKRAAFSCSNTGLSDSLRQVFLCYHNDARLRVAKGVESNNVGTLNPAKNMYKLEWDCSMEQQAQNAITTCPLSLGSFPNMAQNLIRYSSSGGFSNPAVQINSTLNSWWGKAKQYGVTDSSNKYTSGNLYTFANMVFAETTKLGCAYKVCSNYLTITCLYNGIGYYTNAPMWITGPACTKASDCTTYSNSSCSGGLCIKGADIPDTNNECSNNTGTTDAVRQKFLEMHNNYRSSVARGLEPDALGGNAPKAAKMLKMVYDCSVESTALAHASKCVYQHSSSAARPGLGENIYMTSAVNFDKVKAATQASELWWGELKQYGVGPSNNLTTALWNRPNTQIGHYSQMAWETSYRLGCAVAHCSNFTFGVCQYGPAGNYLNRLIYTIGNPCTSNAGCPGSYTCNVTEGLSVPMSFRIGLLLATVVACVRSSPIHYDVSLLRTKRDNENATTMATFTVERLDAPIERIEIRLIDENSTNTVLEQPPAAVETVEQSSGNSVVNTQLKHGTATENAIDENVVGSADQYDVRYKKVEYVSDVILTRQDNTPTELAVQLRTDNIVTEEPSSTIDATTTTETFTHRESDKIIPRAEARAWLSSYSTRSPSDIDDDLDVLPPEAEESSSDDEYEPVEECLLNKAELPLKTVQKLTEQARKLGKLIRTRNRLQQQYCINREHPQLNDEFRLCPIWRNEKKVHNYQLMRIKYCADYSKWPNASKLMSTYGDNLNLYETLYAFQKP</sequence>
<feature type="chain" id="PRO_5046144380" description="SCP domain-containing protein" evidence="2">
    <location>
        <begin position="23"/>
        <end position="755"/>
    </location>
</feature>
<evidence type="ECO:0000313" key="4">
    <source>
        <dbReference type="EMBL" id="KAK6753147.1"/>
    </source>
</evidence>
<dbReference type="Pfam" id="PF00188">
    <property type="entry name" value="CAP"/>
    <property type="match status" value="2"/>
</dbReference>
<feature type="domain" description="SCP" evidence="3">
    <location>
        <begin position="241"/>
        <end position="400"/>
    </location>
</feature>
<feature type="region of interest" description="Disordered" evidence="1">
    <location>
        <begin position="616"/>
        <end position="646"/>
    </location>
</feature>
<gene>
    <name evidence="4" type="primary">Necator_chrV.g17421</name>
    <name evidence="4" type="ORF">RB195_012631</name>
</gene>
<proteinExistence type="predicted"/>
<dbReference type="Proteomes" id="UP001303046">
    <property type="component" value="Unassembled WGS sequence"/>
</dbReference>
<keyword evidence="2" id="KW-0732">Signal</keyword>